<dbReference type="InterPro" id="IPR005259">
    <property type="entry name" value="PriA"/>
</dbReference>
<proteinExistence type="inferred from homology"/>
<keyword evidence="6 12" id="KW-0347">Helicase</keyword>
<evidence type="ECO:0000256" key="1">
    <source>
        <dbReference type="ARBA" id="ARBA00022515"/>
    </source>
</evidence>
<comment type="catalytic activity">
    <reaction evidence="11 12">
        <text>ATP + H2O = ADP + phosphate + H(+)</text>
        <dbReference type="Rhea" id="RHEA:13065"/>
        <dbReference type="ChEBI" id="CHEBI:15377"/>
        <dbReference type="ChEBI" id="CHEBI:15378"/>
        <dbReference type="ChEBI" id="CHEBI:30616"/>
        <dbReference type="ChEBI" id="CHEBI:43474"/>
        <dbReference type="ChEBI" id="CHEBI:456216"/>
        <dbReference type="EC" id="5.6.2.4"/>
    </reaction>
</comment>
<keyword evidence="3 12" id="KW-0479">Metal-binding</keyword>
<dbReference type="AlphaFoldDB" id="A0A432GD89"/>
<evidence type="ECO:0000256" key="8">
    <source>
        <dbReference type="ARBA" id="ARBA00022840"/>
    </source>
</evidence>
<dbReference type="Gene3D" id="3.40.50.300">
    <property type="entry name" value="P-loop containing nucleotide triphosphate hydrolases"/>
    <property type="match status" value="2"/>
</dbReference>
<dbReference type="CDD" id="cd17929">
    <property type="entry name" value="DEXHc_priA"/>
    <property type="match status" value="1"/>
</dbReference>
<feature type="domain" description="Helicase C-terminal" evidence="14">
    <location>
        <begin position="542"/>
        <end position="711"/>
    </location>
</feature>
<dbReference type="Proteomes" id="UP000286801">
    <property type="component" value="Unassembled WGS sequence"/>
</dbReference>
<dbReference type="InterPro" id="IPR027417">
    <property type="entry name" value="P-loop_NTPase"/>
</dbReference>
<keyword evidence="10 12" id="KW-0413">Isomerase</keyword>
<evidence type="ECO:0000256" key="5">
    <source>
        <dbReference type="ARBA" id="ARBA00022801"/>
    </source>
</evidence>
<evidence type="ECO:0000256" key="9">
    <source>
        <dbReference type="ARBA" id="ARBA00023125"/>
    </source>
</evidence>
<dbReference type="PROSITE" id="PS51192">
    <property type="entry name" value="HELICASE_ATP_BIND_1"/>
    <property type="match status" value="1"/>
</dbReference>
<dbReference type="InterPro" id="IPR014001">
    <property type="entry name" value="Helicase_ATP-bd"/>
</dbReference>
<dbReference type="SMART" id="SM00490">
    <property type="entry name" value="HELICc"/>
    <property type="match status" value="1"/>
</dbReference>
<feature type="domain" description="Helicase ATP-binding" evidence="13">
    <location>
        <begin position="279"/>
        <end position="445"/>
    </location>
</feature>
<evidence type="ECO:0000259" key="14">
    <source>
        <dbReference type="PROSITE" id="PS51194"/>
    </source>
</evidence>
<comment type="catalytic activity">
    <reaction evidence="12">
        <text>Couples ATP hydrolysis with the unwinding of duplex DNA by translocating in the 3'-5' direction.</text>
        <dbReference type="EC" id="5.6.2.4"/>
    </reaction>
</comment>
<comment type="subunit">
    <text evidence="12">Component of the replication restart primosome.</text>
</comment>
<dbReference type="InterPro" id="IPR040498">
    <property type="entry name" value="PriA_CRR"/>
</dbReference>
<dbReference type="PANTHER" id="PTHR30580:SF0">
    <property type="entry name" value="PRIMOSOMAL PROTEIN N"/>
    <property type="match status" value="1"/>
</dbReference>
<feature type="binding site" evidence="12">
    <location>
        <position position="510"/>
    </location>
    <ligand>
        <name>Zn(2+)</name>
        <dbReference type="ChEBI" id="CHEBI:29105"/>
        <label>1</label>
    </ligand>
</feature>
<dbReference type="GO" id="GO:1990077">
    <property type="term" value="C:primosome complex"/>
    <property type="evidence" value="ECO:0007669"/>
    <property type="project" value="UniProtKB-UniRule"/>
</dbReference>
<dbReference type="InterPro" id="IPR011545">
    <property type="entry name" value="DEAD/DEAH_box_helicase_dom"/>
</dbReference>
<keyword evidence="4 12" id="KW-0547">Nucleotide-binding</keyword>
<dbReference type="PANTHER" id="PTHR30580">
    <property type="entry name" value="PRIMOSOMAL PROTEIN N"/>
    <property type="match status" value="1"/>
</dbReference>
<reference evidence="15 16" key="1">
    <citation type="submission" date="2018-06" db="EMBL/GenBank/DDBJ databases">
        <title>Combined omics and stable isotope probing to characterize newly discovered Mariana Back-Arc vent microbial communities.</title>
        <authorList>
            <person name="Trembath-Reichert E."/>
            <person name="Huber J.A."/>
        </authorList>
    </citation>
    <scope>NUCLEOTIDE SEQUENCE [LARGE SCALE GENOMIC DNA]</scope>
    <source>
        <strain evidence="15">MAG 63_1</strain>
    </source>
</reference>
<comment type="cofactor">
    <cofactor evidence="12">
        <name>Zn(2+)</name>
        <dbReference type="ChEBI" id="CHEBI:29105"/>
    </cofactor>
    <text evidence="12">Binds 2 zinc ions per subunit.</text>
</comment>
<dbReference type="GO" id="GO:0006310">
    <property type="term" value="P:DNA recombination"/>
    <property type="evidence" value="ECO:0007669"/>
    <property type="project" value="InterPro"/>
</dbReference>
<dbReference type="InterPro" id="IPR042115">
    <property type="entry name" value="PriA_3primeBD_sf"/>
</dbReference>
<evidence type="ECO:0000313" key="16">
    <source>
        <dbReference type="Proteomes" id="UP000286801"/>
    </source>
</evidence>
<evidence type="ECO:0000256" key="11">
    <source>
        <dbReference type="ARBA" id="ARBA00048988"/>
    </source>
</evidence>
<dbReference type="SMART" id="SM00487">
    <property type="entry name" value="DEXDc"/>
    <property type="match status" value="1"/>
</dbReference>
<evidence type="ECO:0000313" key="15">
    <source>
        <dbReference type="EMBL" id="RTZ81196.1"/>
    </source>
</evidence>
<dbReference type="NCBIfam" id="TIGR00595">
    <property type="entry name" value="priA"/>
    <property type="match status" value="1"/>
</dbReference>
<dbReference type="GO" id="GO:0043138">
    <property type="term" value="F:3'-5' DNA helicase activity"/>
    <property type="evidence" value="ECO:0007669"/>
    <property type="project" value="UniProtKB-EC"/>
</dbReference>
<feature type="binding site" evidence="12">
    <location>
        <position position="547"/>
    </location>
    <ligand>
        <name>Zn(2+)</name>
        <dbReference type="ChEBI" id="CHEBI:29105"/>
        <label>1</label>
    </ligand>
</feature>
<feature type="binding site" evidence="12">
    <location>
        <position position="519"/>
    </location>
    <ligand>
        <name>Zn(2+)</name>
        <dbReference type="ChEBI" id="CHEBI:29105"/>
        <label>2</label>
    </ligand>
</feature>
<dbReference type="EMBL" id="QNZL01000044">
    <property type="protein sequence ID" value="RTZ81196.1"/>
    <property type="molecule type" value="Genomic_DNA"/>
</dbReference>
<dbReference type="GO" id="GO:0006270">
    <property type="term" value="P:DNA replication initiation"/>
    <property type="evidence" value="ECO:0007669"/>
    <property type="project" value="TreeGrafter"/>
</dbReference>
<dbReference type="Pfam" id="PF18319">
    <property type="entry name" value="Zn_ribbon_PriA"/>
    <property type="match status" value="1"/>
</dbReference>
<dbReference type="SUPFAM" id="SSF52540">
    <property type="entry name" value="P-loop containing nucleoside triphosphate hydrolases"/>
    <property type="match status" value="2"/>
</dbReference>
<dbReference type="Pfam" id="PF17764">
    <property type="entry name" value="PriA_3primeBD"/>
    <property type="match status" value="1"/>
</dbReference>
<dbReference type="EC" id="5.6.2.4" evidence="12"/>
<evidence type="ECO:0000256" key="3">
    <source>
        <dbReference type="ARBA" id="ARBA00022723"/>
    </source>
</evidence>
<dbReference type="GO" id="GO:0006302">
    <property type="term" value="P:double-strand break repair"/>
    <property type="evidence" value="ECO:0007669"/>
    <property type="project" value="InterPro"/>
</dbReference>
<evidence type="ECO:0000256" key="6">
    <source>
        <dbReference type="ARBA" id="ARBA00022806"/>
    </source>
</evidence>
<gene>
    <name evidence="12 15" type="primary">priA</name>
    <name evidence="15" type="ORF">DSY97_01540</name>
</gene>
<dbReference type="Gene3D" id="3.40.1440.60">
    <property type="entry name" value="PriA, 3(prime) DNA-binding domain"/>
    <property type="match status" value="1"/>
</dbReference>
<comment type="function">
    <text evidence="12">Initiates the restart of stalled replication forks, which reloads the replicative helicase on sites other than the origin of replication. Recognizes and binds to abandoned replication forks and remodels them to uncover a helicase loading site. Promotes assembly of the primosome at these replication forks.</text>
</comment>
<feature type="binding site" evidence="12">
    <location>
        <position position="550"/>
    </location>
    <ligand>
        <name>Zn(2+)</name>
        <dbReference type="ChEBI" id="CHEBI:29105"/>
        <label>1</label>
    </ligand>
</feature>
<dbReference type="CDD" id="cd18804">
    <property type="entry name" value="SF2_C_priA"/>
    <property type="match status" value="1"/>
</dbReference>
<dbReference type="GO" id="GO:0006269">
    <property type="term" value="P:DNA replication, synthesis of primer"/>
    <property type="evidence" value="ECO:0007669"/>
    <property type="project" value="UniProtKB-KW"/>
</dbReference>
<dbReference type="HAMAP" id="MF_00983">
    <property type="entry name" value="PriA"/>
    <property type="match status" value="1"/>
</dbReference>
<keyword evidence="5 12" id="KW-0378">Hydrolase</keyword>
<keyword evidence="7 12" id="KW-0862">Zinc</keyword>
<dbReference type="GO" id="GO:0008270">
    <property type="term" value="F:zinc ion binding"/>
    <property type="evidence" value="ECO:0007669"/>
    <property type="project" value="UniProtKB-UniRule"/>
</dbReference>
<keyword evidence="8 12" id="KW-0067">ATP-binding</keyword>
<evidence type="ECO:0000256" key="2">
    <source>
        <dbReference type="ARBA" id="ARBA00022705"/>
    </source>
</evidence>
<name>A0A432GD89_9DELT</name>
<dbReference type="Pfam" id="PF18074">
    <property type="entry name" value="PriA_C"/>
    <property type="match status" value="1"/>
</dbReference>
<comment type="similarity">
    <text evidence="12">Belongs to the helicase family. PriA subfamily.</text>
</comment>
<keyword evidence="9 12" id="KW-0238">DNA-binding</keyword>
<dbReference type="InterPro" id="IPR041222">
    <property type="entry name" value="PriA_3primeBD"/>
</dbReference>
<dbReference type="PROSITE" id="PS51194">
    <property type="entry name" value="HELICASE_CTER"/>
    <property type="match status" value="1"/>
</dbReference>
<protein>
    <recommendedName>
        <fullName evidence="12">Replication restart protein PriA</fullName>
    </recommendedName>
    <alternativeName>
        <fullName evidence="12">ATP-dependent DNA helicase PriA</fullName>
        <ecNumber evidence="12">5.6.2.4</ecNumber>
    </alternativeName>
    <alternativeName>
        <fullName evidence="12">DNA 3'-5' helicase PriA</fullName>
    </alternativeName>
</protein>
<evidence type="ECO:0000259" key="13">
    <source>
        <dbReference type="PROSITE" id="PS51192"/>
    </source>
</evidence>
<organism evidence="15 16">
    <name type="scientific">SAR324 cluster bacterium</name>
    <dbReference type="NCBI Taxonomy" id="2024889"/>
    <lineage>
        <taxon>Bacteria</taxon>
        <taxon>Deltaproteobacteria</taxon>
        <taxon>SAR324 cluster</taxon>
    </lineage>
</organism>
<sequence>MIVEVALNLPIRKSFDYHWPDKLTLVPEKGLQVLVPFGAQKKGGVIVRVKKHSGITRLKNVETLVDEEPLFSEELLKLTKWTSEYYFCAWGETLNAAIPGGLALRLRTTYTPQTTSLPGLDTLSQKPQILIDTQSTWTQQEWLQCNPDERDHQQLRNWLSKDHVQSTQVLLGQKTKPKMERWIRLLKPDNPKNSVSRRKTKRQQIFEILNENREICWSDVQNRVNAPSQALKKLKEEGHIEFFEKRVYRRFMEGGLPEIEPFKELTPEQKSVFEKLSDSLQNGTYRTYLLEGITGSGKTEVYLHAVREAQKLGKSCLILVPEISLTPQLVNRFRSRFGDHVAILHSGMDDGERFDEWSRVRHGFASIVIGARSAVFSPMKNLGLIVIDEEHDPSYKQGETPRYHGRDVAIFRGYEAGATVLLGSATPSLESSNNVSNGKYELLSLPSRINQALLPEVRLLDMKTVPGQKGSPYFSSELVEALRLRLLKKEQSIVFLNRRGFAPLVRCSKCESTFTCPNCSLSLVYHQVANQVQCHQCDFVKPLVQRCPECGSDQAPIIIGTGTEQVEENLKMFFPAARILRMDRDTLHGKHALSKMHDRIRRHEVDIVIGTQLVTKGHDFPEVTLVGVILSDLSLNIPDFRASERTFQLLTQVAGRAGRGYKPGEVLIQTHNPRHHSLLCAKEHDTRQFRELELERRQNLRMPPFHSLTLVVCSSPHEKRAENLIWEIAEKIQKVSSNKNYSNTAQFTSEIKPIDSVQVIGPIEAPMKKLRNRFRWQLLLKADNVRPILRLLKQVLETPPSTRRDELIQIDVDPHHLM</sequence>
<evidence type="ECO:0000256" key="4">
    <source>
        <dbReference type="ARBA" id="ARBA00022741"/>
    </source>
</evidence>
<dbReference type="InterPro" id="IPR041236">
    <property type="entry name" value="PriA_C"/>
</dbReference>
<feature type="binding site" evidence="12">
    <location>
        <position position="516"/>
    </location>
    <ligand>
        <name>Zn(2+)</name>
        <dbReference type="ChEBI" id="CHEBI:29105"/>
        <label>2</label>
    </ligand>
</feature>
<dbReference type="GO" id="GO:0016887">
    <property type="term" value="F:ATP hydrolysis activity"/>
    <property type="evidence" value="ECO:0007669"/>
    <property type="project" value="RHEA"/>
</dbReference>
<dbReference type="Pfam" id="PF00270">
    <property type="entry name" value="DEAD"/>
    <property type="match status" value="1"/>
</dbReference>
<dbReference type="InterPro" id="IPR001650">
    <property type="entry name" value="Helicase_C-like"/>
</dbReference>
<evidence type="ECO:0000256" key="7">
    <source>
        <dbReference type="ARBA" id="ARBA00022833"/>
    </source>
</evidence>
<evidence type="ECO:0000256" key="10">
    <source>
        <dbReference type="ARBA" id="ARBA00023235"/>
    </source>
</evidence>
<keyword evidence="2 12" id="KW-0235">DNA replication</keyword>
<dbReference type="FunFam" id="3.40.1440.60:FF:000001">
    <property type="entry name" value="Primosomal protein N"/>
    <property type="match status" value="1"/>
</dbReference>
<dbReference type="GO" id="GO:0003677">
    <property type="term" value="F:DNA binding"/>
    <property type="evidence" value="ECO:0007669"/>
    <property type="project" value="UniProtKB-UniRule"/>
</dbReference>
<dbReference type="GO" id="GO:0005524">
    <property type="term" value="F:ATP binding"/>
    <property type="evidence" value="ECO:0007669"/>
    <property type="project" value="UniProtKB-UniRule"/>
</dbReference>
<keyword evidence="1 12" id="KW-0639">Primosome</keyword>
<comment type="caution">
    <text evidence="15">The sequence shown here is derived from an EMBL/GenBank/DDBJ whole genome shotgun (WGS) entry which is preliminary data.</text>
</comment>
<accession>A0A432GD89</accession>
<feature type="binding site" evidence="12">
    <location>
        <position position="534"/>
    </location>
    <ligand>
        <name>Zn(2+)</name>
        <dbReference type="ChEBI" id="CHEBI:29105"/>
        <label>2</label>
    </ligand>
</feature>
<dbReference type="FunFam" id="3.40.50.300:FF:000489">
    <property type="entry name" value="Primosome assembly protein PriA"/>
    <property type="match status" value="1"/>
</dbReference>
<feature type="binding site" evidence="12">
    <location>
        <position position="537"/>
    </location>
    <ligand>
        <name>Zn(2+)</name>
        <dbReference type="ChEBI" id="CHEBI:29105"/>
        <label>2</label>
    </ligand>
</feature>
<evidence type="ECO:0000256" key="12">
    <source>
        <dbReference type="HAMAP-Rule" id="MF_00983"/>
    </source>
</evidence>
<feature type="binding site" evidence="12">
    <location>
        <position position="507"/>
    </location>
    <ligand>
        <name>Zn(2+)</name>
        <dbReference type="ChEBI" id="CHEBI:29105"/>
        <label>1</label>
    </ligand>
</feature>